<dbReference type="PROSITE" id="PS50005">
    <property type="entry name" value="TPR"/>
    <property type="match status" value="5"/>
</dbReference>
<dbReference type="GO" id="GO:0051301">
    <property type="term" value="P:cell division"/>
    <property type="evidence" value="ECO:0007669"/>
    <property type="project" value="TreeGrafter"/>
</dbReference>
<feature type="compositionally biased region" description="Polar residues" evidence="8">
    <location>
        <begin position="216"/>
        <end position="252"/>
    </location>
</feature>
<dbReference type="SUPFAM" id="SSF48452">
    <property type="entry name" value="TPR-like"/>
    <property type="match status" value="2"/>
</dbReference>
<dbReference type="GO" id="GO:0005737">
    <property type="term" value="C:cytoplasm"/>
    <property type="evidence" value="ECO:0007669"/>
    <property type="project" value="TreeGrafter"/>
</dbReference>
<evidence type="ECO:0000313" key="9">
    <source>
        <dbReference type="EMBL" id="KAF7851879.1"/>
    </source>
</evidence>
<evidence type="ECO:0000256" key="6">
    <source>
        <dbReference type="ARBA" id="ARBA00038210"/>
    </source>
</evidence>
<evidence type="ECO:0008006" key="11">
    <source>
        <dbReference type="Google" id="ProtNLM"/>
    </source>
</evidence>
<keyword evidence="5" id="KW-0539">Nucleus</keyword>
<dbReference type="GO" id="GO:0031145">
    <property type="term" value="P:anaphase-promoting complex-dependent catabolic process"/>
    <property type="evidence" value="ECO:0007669"/>
    <property type="project" value="TreeGrafter"/>
</dbReference>
<comment type="subcellular location">
    <subcellularLocation>
        <location evidence="1">Nucleus</location>
    </subcellularLocation>
</comment>
<dbReference type="SMART" id="SM00028">
    <property type="entry name" value="TPR"/>
    <property type="match status" value="8"/>
</dbReference>
<feature type="repeat" description="TPR" evidence="7">
    <location>
        <begin position="603"/>
        <end position="636"/>
    </location>
</feature>
<dbReference type="InterPro" id="IPR019734">
    <property type="entry name" value="TPR_rpt"/>
</dbReference>
<name>A0A8T0D053_CORYI</name>
<keyword evidence="3" id="KW-0498">Mitosis</keyword>
<dbReference type="PANTHER" id="PTHR12558">
    <property type="entry name" value="CELL DIVISION CYCLE 16,23,27"/>
    <property type="match status" value="1"/>
</dbReference>
<dbReference type="InterPro" id="IPR011990">
    <property type="entry name" value="TPR-like_helical_dom_sf"/>
</dbReference>
<dbReference type="GO" id="GO:0005680">
    <property type="term" value="C:anaphase-promoting complex"/>
    <property type="evidence" value="ECO:0007669"/>
    <property type="project" value="TreeGrafter"/>
</dbReference>
<dbReference type="PANTHER" id="PTHR12558:SF13">
    <property type="entry name" value="CELL DIVISION CYCLE PROTEIN 27 HOMOLOG"/>
    <property type="match status" value="1"/>
</dbReference>
<dbReference type="AlphaFoldDB" id="A0A8T0D053"/>
<evidence type="ECO:0000256" key="2">
    <source>
        <dbReference type="ARBA" id="ARBA00022737"/>
    </source>
</evidence>
<sequence>MEAILVDCVQSSLRHFMYRNAIFMCERLCAEFPSEVNLQLLAGCYLQNNKAYCAYHILKGTQMPQSRYLFAISCFQMDLLKEAESALCSANEPGAEVPNGAAGHYLLGLIYRYTDRKKGAILHFKQALSIDPLLWAAYEELCSLGSAEEAAAVFGEAAAVSIHKQYLPNGFPPQNADMSSEDHNVISARRSMDDVSSRQLKQMLGNNARDVAGSYHGTTASSQSSGQPLNGGSSQLSLYNTPSPVATQSLQLSGAAPPPPCRNMHPNGPNLSALGADSSPRSTVNSTIQAPRRKFVDEGKLRKISGRLFSDSGPRRSTRLAGDAATNATTNVTSVAGNGASNSSKHLGSLKPSSAALRAVTVRKGQSWASENSDEGVRNEVTDDSRFNPTLANCSCPSGDNRTFDQEGASMPVAGPVLTIARVLTGTAEVLGLLRLFGEAYRLSCMYRCQDALDIYSRLPHRHYNTGWVLSQVGKAYFELVDYMEADQAFNLARRASPYSLEGMDIYSTVLYHLKEDMKLSYLAQELIATDRLASQSWCAMGNCYSLQKDHETALKNFQRVVQLDSKFAYAHTLCGHEYVSLEDFENGIKSYQTALRVDARHYNAWYGLGMVYLRQEKYEFSEHHFHMALEINPCSSVIMSYLGTALHALKRSEKALMMMEKAILADRKNPLPMYQKANILISLEKLDEALEVLEELKEYAPRESSVYALMGKIYKSRNMHAQAMLHFGLALDLKPSATDVATIKAEIEKLHVPDEVEDCL</sequence>
<evidence type="ECO:0000256" key="5">
    <source>
        <dbReference type="ARBA" id="ARBA00023242"/>
    </source>
</evidence>
<keyword evidence="2" id="KW-0677">Repeat</keyword>
<comment type="caution">
    <text evidence="9">The sequence shown here is derived from an EMBL/GenBank/DDBJ whole genome shotgun (WGS) entry which is preliminary data.</text>
</comment>
<dbReference type="GO" id="GO:0007091">
    <property type="term" value="P:metaphase/anaphase transition of mitotic cell cycle"/>
    <property type="evidence" value="ECO:0007669"/>
    <property type="project" value="TreeGrafter"/>
</dbReference>
<evidence type="ECO:0000256" key="7">
    <source>
        <dbReference type="PROSITE-ProRule" id="PRU00339"/>
    </source>
</evidence>
<evidence type="ECO:0000256" key="3">
    <source>
        <dbReference type="ARBA" id="ARBA00022776"/>
    </source>
</evidence>
<dbReference type="Pfam" id="PF14559">
    <property type="entry name" value="TPR_19"/>
    <property type="match status" value="1"/>
</dbReference>
<accession>A0A8T0D053</accession>
<evidence type="ECO:0000256" key="1">
    <source>
        <dbReference type="ARBA" id="ARBA00004123"/>
    </source>
</evidence>
<keyword evidence="3" id="KW-0132">Cell division</keyword>
<dbReference type="EMBL" id="MU089523">
    <property type="protein sequence ID" value="KAF7851879.1"/>
    <property type="molecule type" value="Genomic_DNA"/>
</dbReference>
<feature type="repeat" description="TPR" evidence="7">
    <location>
        <begin position="101"/>
        <end position="134"/>
    </location>
</feature>
<comment type="similarity">
    <text evidence="6">Belongs to the APC3/CDC27 family.</text>
</comment>
<protein>
    <recommendedName>
        <fullName evidence="11">Cdc27B</fullName>
    </recommendedName>
</protein>
<dbReference type="Proteomes" id="UP000806378">
    <property type="component" value="Unassembled WGS sequence"/>
</dbReference>
<feature type="region of interest" description="Disordered" evidence="8">
    <location>
        <begin position="210"/>
        <end position="287"/>
    </location>
</feature>
<reference evidence="9" key="1">
    <citation type="submission" date="2020-05" db="EMBL/GenBank/DDBJ databases">
        <title>WGS assembly of Corymbia citriodora subspecies variegata.</title>
        <authorList>
            <person name="Barry K."/>
            <person name="Hundley H."/>
            <person name="Shu S."/>
            <person name="Jenkins J."/>
            <person name="Grimwood J."/>
            <person name="Baten A."/>
        </authorList>
    </citation>
    <scope>NUCLEOTIDE SEQUENCE</scope>
    <source>
        <strain evidence="9">CV2-018</strain>
    </source>
</reference>
<feature type="repeat" description="TPR" evidence="7">
    <location>
        <begin position="705"/>
        <end position="738"/>
    </location>
</feature>
<dbReference type="Pfam" id="PF13181">
    <property type="entry name" value="TPR_8"/>
    <property type="match status" value="2"/>
</dbReference>
<dbReference type="FunFam" id="1.25.40.10:FF:000018">
    <property type="entry name" value="Cell division cycle protein 27 homolog B"/>
    <property type="match status" value="1"/>
</dbReference>
<keyword evidence="3" id="KW-0131">Cell cycle</keyword>
<evidence type="ECO:0000313" key="10">
    <source>
        <dbReference type="Proteomes" id="UP000806378"/>
    </source>
</evidence>
<evidence type="ECO:0000256" key="8">
    <source>
        <dbReference type="SAM" id="MobiDB-lite"/>
    </source>
</evidence>
<dbReference type="Pfam" id="PF00515">
    <property type="entry name" value="TPR_1"/>
    <property type="match status" value="2"/>
</dbReference>
<dbReference type="GO" id="GO:0016567">
    <property type="term" value="P:protein ubiquitination"/>
    <property type="evidence" value="ECO:0007669"/>
    <property type="project" value="TreeGrafter"/>
</dbReference>
<evidence type="ECO:0000256" key="4">
    <source>
        <dbReference type="ARBA" id="ARBA00022803"/>
    </source>
</evidence>
<organism evidence="9 10">
    <name type="scientific">Corymbia citriodora subsp. variegata</name>
    <dbReference type="NCBI Taxonomy" id="360336"/>
    <lineage>
        <taxon>Eukaryota</taxon>
        <taxon>Viridiplantae</taxon>
        <taxon>Streptophyta</taxon>
        <taxon>Embryophyta</taxon>
        <taxon>Tracheophyta</taxon>
        <taxon>Spermatophyta</taxon>
        <taxon>Magnoliopsida</taxon>
        <taxon>eudicotyledons</taxon>
        <taxon>Gunneridae</taxon>
        <taxon>Pentapetalae</taxon>
        <taxon>rosids</taxon>
        <taxon>malvids</taxon>
        <taxon>Myrtales</taxon>
        <taxon>Myrtaceae</taxon>
        <taxon>Myrtoideae</taxon>
        <taxon>Eucalypteae</taxon>
        <taxon>Corymbia</taxon>
    </lineage>
</organism>
<feature type="repeat" description="TPR" evidence="7">
    <location>
        <begin position="535"/>
        <end position="568"/>
    </location>
</feature>
<dbReference type="OrthoDB" id="329563at2759"/>
<keyword evidence="10" id="KW-1185">Reference proteome</keyword>
<dbReference type="Pfam" id="PF12895">
    <property type="entry name" value="ANAPC3"/>
    <property type="match status" value="1"/>
</dbReference>
<keyword evidence="4 7" id="KW-0802">TPR repeat</keyword>
<dbReference type="Gramene" id="rna-gnl|WGS:JABURB|Cocit.L2025.1">
    <property type="protein sequence ID" value="cds-KAF7851879.1"/>
    <property type="gene ID" value="gene-BT93_L2025"/>
</dbReference>
<gene>
    <name evidence="9" type="ORF">BT93_L2025</name>
</gene>
<proteinExistence type="inferred from homology"/>
<dbReference type="Gene3D" id="1.25.40.10">
    <property type="entry name" value="Tetratricopeptide repeat domain"/>
    <property type="match status" value="4"/>
</dbReference>
<feature type="repeat" description="TPR" evidence="7">
    <location>
        <begin position="569"/>
        <end position="602"/>
    </location>
</feature>